<dbReference type="STRING" id="582667.SAMN05192568_10895"/>
<dbReference type="AlphaFoldDB" id="A0A1I4V6Y3"/>
<reference evidence="2" key="1">
    <citation type="submission" date="2016-10" db="EMBL/GenBank/DDBJ databases">
        <authorList>
            <person name="Varghese N."/>
            <person name="Submissions S."/>
        </authorList>
    </citation>
    <scope>NUCLEOTIDE SEQUENCE [LARGE SCALE GENOMIC DNA]</scope>
    <source>
        <strain evidence="2">BL36</strain>
    </source>
</reference>
<gene>
    <name evidence="1" type="ORF">SAMN05192568_10895</name>
</gene>
<dbReference type="Proteomes" id="UP000199048">
    <property type="component" value="Unassembled WGS sequence"/>
</dbReference>
<dbReference type="RefSeq" id="WP_092047369.1">
    <property type="nucleotide sequence ID" value="NZ_FOTK01000089.1"/>
</dbReference>
<organism evidence="1 2">
    <name type="scientific">Methylobacterium pseudosasicola</name>
    <dbReference type="NCBI Taxonomy" id="582667"/>
    <lineage>
        <taxon>Bacteria</taxon>
        <taxon>Pseudomonadati</taxon>
        <taxon>Pseudomonadota</taxon>
        <taxon>Alphaproteobacteria</taxon>
        <taxon>Hyphomicrobiales</taxon>
        <taxon>Methylobacteriaceae</taxon>
        <taxon>Methylobacterium</taxon>
    </lineage>
</organism>
<evidence type="ECO:0000313" key="2">
    <source>
        <dbReference type="Proteomes" id="UP000199048"/>
    </source>
</evidence>
<name>A0A1I4V6Y3_9HYPH</name>
<protein>
    <submittedName>
        <fullName evidence="1">Uncharacterized protein</fullName>
    </submittedName>
</protein>
<accession>A0A1I4V6Y3</accession>
<proteinExistence type="predicted"/>
<sequence>MPDEFERLRIARDSFKDLAAENAIAADRYARENATLRAERDQLAADLCEAREERDRLREAHRASRYLSGLYRRCWLGRPVRDLGEAEAAYDTARAALTPDLHQAAGSASNGAETDASGS</sequence>
<keyword evidence="2" id="KW-1185">Reference proteome</keyword>
<dbReference type="EMBL" id="FOTK01000089">
    <property type="protein sequence ID" value="SFM96952.1"/>
    <property type="molecule type" value="Genomic_DNA"/>
</dbReference>
<evidence type="ECO:0000313" key="1">
    <source>
        <dbReference type="EMBL" id="SFM96952.1"/>
    </source>
</evidence>